<gene>
    <name evidence="1" type="ORF">ACD_49C00072G0002</name>
</gene>
<evidence type="ECO:0000313" key="1">
    <source>
        <dbReference type="EMBL" id="EKD65965.1"/>
    </source>
</evidence>
<proteinExistence type="predicted"/>
<dbReference type="EMBL" id="AMFJ01021658">
    <property type="protein sequence ID" value="EKD65965.1"/>
    <property type="molecule type" value="Genomic_DNA"/>
</dbReference>
<name>K2AD47_9BACT</name>
<dbReference type="AlphaFoldDB" id="K2AD47"/>
<comment type="caution">
    <text evidence="1">The sequence shown here is derived from an EMBL/GenBank/DDBJ whole genome shotgun (WGS) entry which is preliminary data.</text>
</comment>
<accession>K2AD47</accession>
<reference evidence="1" key="1">
    <citation type="journal article" date="2012" name="Science">
        <title>Fermentation, hydrogen, and sulfur metabolism in multiple uncultivated bacterial phyla.</title>
        <authorList>
            <person name="Wrighton K.C."/>
            <person name="Thomas B.C."/>
            <person name="Sharon I."/>
            <person name="Miller C.S."/>
            <person name="Castelle C.J."/>
            <person name="VerBerkmoes N.C."/>
            <person name="Wilkins M.J."/>
            <person name="Hettich R.L."/>
            <person name="Lipton M.S."/>
            <person name="Williams K.H."/>
            <person name="Long P.E."/>
            <person name="Banfield J.F."/>
        </authorList>
    </citation>
    <scope>NUCLEOTIDE SEQUENCE [LARGE SCALE GENOMIC DNA]</scope>
</reference>
<protein>
    <submittedName>
        <fullName evidence="1">Uncharacterized protein</fullName>
    </submittedName>
</protein>
<organism evidence="1">
    <name type="scientific">uncultured bacterium</name>
    <name type="common">gcode 4</name>
    <dbReference type="NCBI Taxonomy" id="1234023"/>
    <lineage>
        <taxon>Bacteria</taxon>
        <taxon>environmental samples</taxon>
    </lineage>
</organism>
<sequence>MEKLESLKWEKPVFEPKEINVADYAKERQNEVDDLLNLTQHSENPE</sequence>